<protein>
    <submittedName>
        <fullName evidence="2">Uncharacterized protein</fullName>
    </submittedName>
</protein>
<accession>A0ABS3URB7</accession>
<proteinExistence type="predicted"/>
<evidence type="ECO:0000313" key="2">
    <source>
        <dbReference type="EMBL" id="MBO3740283.1"/>
    </source>
</evidence>
<dbReference type="RefSeq" id="WP_208469457.1">
    <property type="nucleotide sequence ID" value="NZ_JAGFNS010000014.1"/>
</dbReference>
<evidence type="ECO:0000313" key="3">
    <source>
        <dbReference type="Proteomes" id="UP000679690"/>
    </source>
</evidence>
<gene>
    <name evidence="2" type="ORF">J5X75_22515</name>
</gene>
<comment type="caution">
    <text evidence="2">The sequence shown here is derived from an EMBL/GenBank/DDBJ whole genome shotgun (WGS) entry which is preliminary data.</text>
</comment>
<feature type="transmembrane region" description="Helical" evidence="1">
    <location>
        <begin position="31"/>
        <end position="47"/>
    </location>
</feature>
<name>A0ABS3URB7_9ACTN</name>
<keyword evidence="1" id="KW-0812">Transmembrane</keyword>
<dbReference type="EMBL" id="JAGFNS010000014">
    <property type="protein sequence ID" value="MBO3740283.1"/>
    <property type="molecule type" value="Genomic_DNA"/>
</dbReference>
<feature type="transmembrane region" description="Helical" evidence="1">
    <location>
        <begin position="59"/>
        <end position="79"/>
    </location>
</feature>
<keyword evidence="1" id="KW-0472">Membrane</keyword>
<reference evidence="2 3" key="1">
    <citation type="submission" date="2021-03" db="EMBL/GenBank/DDBJ databases">
        <title>Actinoplanes flavus sp. nov., a novel actinomycete isolated from Coconut Palm rhizosphere soil.</title>
        <authorList>
            <person name="Luo X."/>
        </authorList>
    </citation>
    <scope>NUCLEOTIDE SEQUENCE [LARGE SCALE GENOMIC DNA]</scope>
    <source>
        <strain evidence="2 3">NEAU-H7</strain>
    </source>
</reference>
<keyword evidence="1" id="KW-1133">Transmembrane helix</keyword>
<sequence>MAILLYIGGGLVITFAMFGWGGSVGGLTNMLPVWGQLLYGAFYVVLARSLQLGLRWGRLTVVVLCWIGLGIAALAALAFSPAEAFQQAIWPVVYLILVSRPSVRDWFASKTAAAGEDVDGAP</sequence>
<organism evidence="2 3">
    <name type="scientific">Actinoplanes flavus</name>
    <dbReference type="NCBI Taxonomy" id="2820290"/>
    <lineage>
        <taxon>Bacteria</taxon>
        <taxon>Bacillati</taxon>
        <taxon>Actinomycetota</taxon>
        <taxon>Actinomycetes</taxon>
        <taxon>Micromonosporales</taxon>
        <taxon>Micromonosporaceae</taxon>
        <taxon>Actinoplanes</taxon>
    </lineage>
</organism>
<keyword evidence="3" id="KW-1185">Reference proteome</keyword>
<evidence type="ECO:0000256" key="1">
    <source>
        <dbReference type="SAM" id="Phobius"/>
    </source>
</evidence>
<dbReference type="Proteomes" id="UP000679690">
    <property type="component" value="Unassembled WGS sequence"/>
</dbReference>